<evidence type="ECO:0000256" key="4">
    <source>
        <dbReference type="ARBA" id="ARBA00022679"/>
    </source>
</evidence>
<dbReference type="GO" id="GO:0005737">
    <property type="term" value="C:cytoplasm"/>
    <property type="evidence" value="ECO:0007669"/>
    <property type="project" value="UniProtKB-SubCell"/>
</dbReference>
<evidence type="ECO:0000313" key="9">
    <source>
        <dbReference type="EMBL" id="PIL17317.1"/>
    </source>
</evidence>
<sequence length="286" mass="30654">MANIEAGKLTPGLYLVAVPIGNARDITLRALDVLRAADVLAAEDTRSLRRLMEIHGIPLGDRPLVAYHDHNGDRARPRLMADMTAGLSVAYASEAGTPLISDPGFDLMRACVEGGIPATTAPGVSAVVTALTLAGLPTDRFLFAGFLPNASGARKTQLKALADVPATLAFYESPKRVAAMLRDAAEALGDRDAVVCRELTKKFEECLRGTLSSLSESLMDTNVKGEIVVLVARADSPSVSEQDVTKSLQEALETMSVRDAADFVSQMYRLPRRAVYQQAMQIGRQD</sequence>
<dbReference type="EMBL" id="AWWI01000167">
    <property type="protein sequence ID" value="PIL17317.1"/>
    <property type="molecule type" value="Genomic_DNA"/>
</dbReference>
<evidence type="ECO:0000256" key="1">
    <source>
        <dbReference type="ARBA" id="ARBA00022490"/>
    </source>
</evidence>
<dbReference type="Gene3D" id="3.40.1010.10">
    <property type="entry name" value="Cobalt-precorrin-4 Transmethylase, Domain 1"/>
    <property type="match status" value="1"/>
</dbReference>
<dbReference type="Gene3D" id="3.30.950.10">
    <property type="entry name" value="Methyltransferase, Cobalt-precorrin-4 Transmethylase, Domain 2"/>
    <property type="match status" value="1"/>
</dbReference>
<keyword evidence="5 6" id="KW-0949">S-adenosyl-L-methionine</keyword>
<comment type="similarity">
    <text evidence="6">Belongs to the methyltransferase superfamily. RsmI family.</text>
</comment>
<evidence type="ECO:0000313" key="10">
    <source>
        <dbReference type="Proteomes" id="UP000231259"/>
    </source>
</evidence>
<dbReference type="FunFam" id="3.30.950.10:FF:000002">
    <property type="entry name" value="Ribosomal RNA small subunit methyltransferase I"/>
    <property type="match status" value="1"/>
</dbReference>
<dbReference type="CDD" id="cd11648">
    <property type="entry name" value="RsmI"/>
    <property type="match status" value="1"/>
</dbReference>
<dbReference type="InterPro" id="IPR008189">
    <property type="entry name" value="rRNA_ssu_MeTfrase_I"/>
</dbReference>
<accession>A0A2G8R702</accession>
<dbReference type="PIRSF" id="PIRSF005917">
    <property type="entry name" value="MTase_YraL"/>
    <property type="match status" value="1"/>
</dbReference>
<dbReference type="OrthoDB" id="9809084at2"/>
<keyword evidence="3 6" id="KW-0489">Methyltransferase</keyword>
<dbReference type="PANTHER" id="PTHR46111">
    <property type="entry name" value="RIBOSOMAL RNA SMALL SUBUNIT METHYLTRANSFERASE I"/>
    <property type="match status" value="1"/>
</dbReference>
<evidence type="ECO:0000259" key="7">
    <source>
        <dbReference type="Pfam" id="PF00590"/>
    </source>
</evidence>
<dbReference type="GO" id="GO:0070677">
    <property type="term" value="F:rRNA (cytosine-2'-O-)-methyltransferase activity"/>
    <property type="evidence" value="ECO:0007669"/>
    <property type="project" value="UniProtKB-UniRule"/>
</dbReference>
<proteinExistence type="inferred from homology"/>
<dbReference type="RefSeq" id="WP_099913204.1">
    <property type="nucleotide sequence ID" value="NZ_AWWI01000167.1"/>
</dbReference>
<keyword evidence="4 6" id="KW-0808">Transferase</keyword>
<evidence type="ECO:0000256" key="6">
    <source>
        <dbReference type="HAMAP-Rule" id="MF_01877"/>
    </source>
</evidence>
<dbReference type="EC" id="2.1.1.198" evidence="6"/>
<dbReference type="Pfam" id="PF00590">
    <property type="entry name" value="TP_methylase"/>
    <property type="match status" value="1"/>
</dbReference>
<comment type="function">
    <text evidence="6">Catalyzes the 2'-O-methylation of the ribose of cytidine 1402 (C1402) in 16S rRNA.</text>
</comment>
<comment type="subcellular location">
    <subcellularLocation>
        <location evidence="6">Cytoplasm</location>
    </subcellularLocation>
</comment>
<dbReference type="AlphaFoldDB" id="A0A2G8R702"/>
<reference evidence="9 10" key="1">
    <citation type="submission" date="2013-09" db="EMBL/GenBank/DDBJ databases">
        <title>Genome sequencing of Phaeobacter antarcticus sp. nov. SM1211.</title>
        <authorList>
            <person name="Zhang X.-Y."/>
            <person name="Liu C."/>
            <person name="Chen X.-L."/>
            <person name="Xie B.-B."/>
            <person name="Qin Q.-L."/>
            <person name="Rong J.-C."/>
            <person name="Zhang Y.-Z."/>
        </authorList>
    </citation>
    <scope>NUCLEOTIDE SEQUENCE [LARGE SCALE GENOMIC DNA]</scope>
    <source>
        <strain evidence="9 10">SM1211</strain>
    </source>
</reference>
<keyword evidence="1 6" id="KW-0963">Cytoplasm</keyword>
<evidence type="ECO:0000256" key="2">
    <source>
        <dbReference type="ARBA" id="ARBA00022552"/>
    </source>
</evidence>
<dbReference type="HAMAP" id="MF_01877">
    <property type="entry name" value="16SrRNA_methyltr_I"/>
    <property type="match status" value="1"/>
</dbReference>
<evidence type="ECO:0000256" key="3">
    <source>
        <dbReference type="ARBA" id="ARBA00022603"/>
    </source>
</evidence>
<feature type="domain" description="RsmI HTH" evidence="8">
    <location>
        <begin position="240"/>
        <end position="281"/>
    </location>
</feature>
<gene>
    <name evidence="6" type="primary">rsmI</name>
    <name evidence="9" type="ORF">P775_24240</name>
</gene>
<dbReference type="InterPro" id="IPR014776">
    <property type="entry name" value="4pyrrole_Mease_sub2"/>
</dbReference>
<evidence type="ECO:0000256" key="5">
    <source>
        <dbReference type="ARBA" id="ARBA00022691"/>
    </source>
</evidence>
<dbReference type="Pfam" id="PF23016">
    <property type="entry name" value="RsmI_C"/>
    <property type="match status" value="1"/>
</dbReference>
<dbReference type="InterPro" id="IPR000878">
    <property type="entry name" value="4pyrrol_Mease"/>
</dbReference>
<protein>
    <recommendedName>
        <fullName evidence="6">Ribosomal RNA small subunit methyltransferase I</fullName>
        <ecNumber evidence="6">2.1.1.198</ecNumber>
    </recommendedName>
    <alternativeName>
        <fullName evidence="6">16S rRNA 2'-O-ribose C1402 methyltransferase</fullName>
    </alternativeName>
    <alternativeName>
        <fullName evidence="6">rRNA (cytidine-2'-O-)-methyltransferase RsmI</fullName>
    </alternativeName>
</protein>
<name>A0A2G8R702_9RHOB</name>
<dbReference type="Proteomes" id="UP000231259">
    <property type="component" value="Unassembled WGS sequence"/>
</dbReference>
<dbReference type="InterPro" id="IPR014777">
    <property type="entry name" value="4pyrrole_Mease_sub1"/>
</dbReference>
<organism evidence="9 10">
    <name type="scientific">Puniceibacterium antarcticum</name>
    <dbReference type="NCBI Taxonomy" id="1206336"/>
    <lineage>
        <taxon>Bacteria</taxon>
        <taxon>Pseudomonadati</taxon>
        <taxon>Pseudomonadota</taxon>
        <taxon>Alphaproteobacteria</taxon>
        <taxon>Rhodobacterales</taxon>
        <taxon>Paracoccaceae</taxon>
        <taxon>Puniceibacterium</taxon>
    </lineage>
</organism>
<keyword evidence="10" id="KW-1185">Reference proteome</keyword>
<feature type="domain" description="Tetrapyrrole methylase" evidence="7">
    <location>
        <begin position="13"/>
        <end position="214"/>
    </location>
</feature>
<dbReference type="InterPro" id="IPR035996">
    <property type="entry name" value="4pyrrol_Methylase_sf"/>
</dbReference>
<dbReference type="InterPro" id="IPR053910">
    <property type="entry name" value="RsmI_HTH"/>
</dbReference>
<comment type="catalytic activity">
    <reaction evidence="6">
        <text>cytidine(1402) in 16S rRNA + S-adenosyl-L-methionine = 2'-O-methylcytidine(1402) in 16S rRNA + S-adenosyl-L-homocysteine + H(+)</text>
        <dbReference type="Rhea" id="RHEA:42924"/>
        <dbReference type="Rhea" id="RHEA-COMP:10285"/>
        <dbReference type="Rhea" id="RHEA-COMP:10286"/>
        <dbReference type="ChEBI" id="CHEBI:15378"/>
        <dbReference type="ChEBI" id="CHEBI:57856"/>
        <dbReference type="ChEBI" id="CHEBI:59789"/>
        <dbReference type="ChEBI" id="CHEBI:74495"/>
        <dbReference type="ChEBI" id="CHEBI:82748"/>
        <dbReference type="EC" id="2.1.1.198"/>
    </reaction>
</comment>
<evidence type="ECO:0000259" key="8">
    <source>
        <dbReference type="Pfam" id="PF23016"/>
    </source>
</evidence>
<comment type="caution">
    <text evidence="9">The sequence shown here is derived from an EMBL/GenBank/DDBJ whole genome shotgun (WGS) entry which is preliminary data.</text>
</comment>
<dbReference type="NCBIfam" id="TIGR00096">
    <property type="entry name" value="16S rRNA (cytidine(1402)-2'-O)-methyltransferase"/>
    <property type="match status" value="1"/>
</dbReference>
<dbReference type="SUPFAM" id="SSF53790">
    <property type="entry name" value="Tetrapyrrole methylase"/>
    <property type="match status" value="1"/>
</dbReference>
<keyword evidence="2 6" id="KW-0698">rRNA processing</keyword>
<dbReference type="PANTHER" id="PTHR46111:SF1">
    <property type="entry name" value="RIBOSOMAL RNA SMALL SUBUNIT METHYLTRANSFERASE I"/>
    <property type="match status" value="1"/>
</dbReference>